<sequence>MRKLCAGLLALLAGIWGWIPGVWAASAVPAASPSGAVVPAAAGDSIESWLWITAITVALAAGYAAWRRYEKNKRQK</sequence>
<dbReference type="AlphaFoldDB" id="A0A926DH95"/>
<keyword evidence="1" id="KW-1133">Transmembrane helix</keyword>
<evidence type="ECO:0000256" key="1">
    <source>
        <dbReference type="SAM" id="Phobius"/>
    </source>
</evidence>
<name>A0A926DH95_9FIRM</name>
<dbReference type="Proteomes" id="UP000617951">
    <property type="component" value="Unassembled WGS sequence"/>
</dbReference>
<keyword evidence="1" id="KW-0812">Transmembrane</keyword>
<evidence type="ECO:0008006" key="4">
    <source>
        <dbReference type="Google" id="ProtNLM"/>
    </source>
</evidence>
<protein>
    <recommendedName>
        <fullName evidence="4">LPXTG cell wall anchor domain-containing protein</fullName>
    </recommendedName>
</protein>
<keyword evidence="1" id="KW-0472">Membrane</keyword>
<feature type="transmembrane region" description="Helical" evidence="1">
    <location>
        <begin position="48"/>
        <end position="66"/>
    </location>
</feature>
<gene>
    <name evidence="2" type="ORF">H8693_02665</name>
</gene>
<evidence type="ECO:0000313" key="2">
    <source>
        <dbReference type="EMBL" id="MBC8537836.1"/>
    </source>
</evidence>
<accession>A0A926DH95</accession>
<comment type="caution">
    <text evidence="2">The sequence shown here is derived from an EMBL/GenBank/DDBJ whole genome shotgun (WGS) entry which is preliminary data.</text>
</comment>
<proteinExistence type="predicted"/>
<reference evidence="2" key="1">
    <citation type="submission" date="2020-08" db="EMBL/GenBank/DDBJ databases">
        <title>Genome public.</title>
        <authorList>
            <person name="Liu C."/>
            <person name="Sun Q."/>
        </authorList>
    </citation>
    <scope>NUCLEOTIDE SEQUENCE</scope>
    <source>
        <strain evidence="2">NSJ-63</strain>
    </source>
</reference>
<keyword evidence="3" id="KW-1185">Reference proteome</keyword>
<organism evidence="2 3">
    <name type="scientific">Guopingia tenuis</name>
    <dbReference type="NCBI Taxonomy" id="2763656"/>
    <lineage>
        <taxon>Bacteria</taxon>
        <taxon>Bacillati</taxon>
        <taxon>Bacillota</taxon>
        <taxon>Clostridia</taxon>
        <taxon>Christensenellales</taxon>
        <taxon>Christensenellaceae</taxon>
        <taxon>Guopingia</taxon>
    </lineage>
</organism>
<dbReference type="EMBL" id="JACRSS010000001">
    <property type="protein sequence ID" value="MBC8537836.1"/>
    <property type="molecule type" value="Genomic_DNA"/>
</dbReference>
<evidence type="ECO:0000313" key="3">
    <source>
        <dbReference type="Proteomes" id="UP000617951"/>
    </source>
</evidence>
<dbReference type="RefSeq" id="WP_249279677.1">
    <property type="nucleotide sequence ID" value="NZ_JACRSS010000001.1"/>
</dbReference>